<organism evidence="1 2">
    <name type="scientific">[Eubacterium] siraeum DSM 15702</name>
    <dbReference type="NCBI Taxonomy" id="428128"/>
    <lineage>
        <taxon>Bacteria</taxon>
        <taxon>Bacillati</taxon>
        <taxon>Bacillota</taxon>
        <taxon>Clostridia</taxon>
        <taxon>Eubacteriales</taxon>
        <taxon>Oscillospiraceae</taxon>
        <taxon>Oscillospiraceae incertae sedis</taxon>
    </lineage>
</organism>
<sequence length="46" mass="5479">MNNEPFKKFMEICQENYPLITFLFGKFIDFGEKFCFNIQGGLTYSK</sequence>
<accession>B0MKF7</accession>
<protein>
    <submittedName>
        <fullName evidence="1">Uncharacterized protein</fullName>
    </submittedName>
</protein>
<reference evidence="1" key="2">
    <citation type="submission" date="2014-06" db="EMBL/GenBank/DDBJ databases">
        <title>Draft genome sequence of Eubacterium siraeum (DSM 15702).</title>
        <authorList>
            <person name="Sudarsanam P."/>
            <person name="Ley R."/>
            <person name="Guruge J."/>
            <person name="Turnbaugh P.J."/>
            <person name="Mahowald M."/>
            <person name="Liep D."/>
            <person name="Gordon J."/>
        </authorList>
    </citation>
    <scope>NUCLEOTIDE SEQUENCE</scope>
    <source>
        <strain evidence="1">DSM 15702</strain>
    </source>
</reference>
<dbReference type="AlphaFoldDB" id="B0MKF7"/>
<name>B0MKF7_9FIRM</name>
<keyword evidence="2" id="KW-1185">Reference proteome</keyword>
<evidence type="ECO:0000313" key="1">
    <source>
        <dbReference type="EMBL" id="EDS01811.1"/>
    </source>
</evidence>
<evidence type="ECO:0000313" key="2">
    <source>
        <dbReference type="Proteomes" id="UP000005326"/>
    </source>
</evidence>
<dbReference type="EMBL" id="ABCA03000030">
    <property type="protein sequence ID" value="EDS01811.1"/>
    <property type="molecule type" value="Genomic_DNA"/>
</dbReference>
<comment type="caution">
    <text evidence="1">The sequence shown here is derived from an EMBL/GenBank/DDBJ whole genome shotgun (WGS) entry which is preliminary data.</text>
</comment>
<gene>
    <name evidence="1" type="ORF">EUBSIR_00293</name>
</gene>
<dbReference type="Proteomes" id="UP000005326">
    <property type="component" value="Unassembled WGS sequence"/>
</dbReference>
<proteinExistence type="predicted"/>
<reference evidence="1" key="1">
    <citation type="submission" date="2007-10" db="EMBL/GenBank/DDBJ databases">
        <authorList>
            <person name="Fulton L."/>
            <person name="Clifton S."/>
            <person name="Fulton B."/>
            <person name="Xu J."/>
            <person name="Minx P."/>
            <person name="Pepin K.H."/>
            <person name="Johnson M."/>
            <person name="Thiruvilangam P."/>
            <person name="Bhonagiri V."/>
            <person name="Nash W.E."/>
            <person name="Mardis E.R."/>
            <person name="Wilson R.K."/>
        </authorList>
    </citation>
    <scope>NUCLEOTIDE SEQUENCE [LARGE SCALE GENOMIC DNA]</scope>
    <source>
        <strain evidence="1">DSM 15702</strain>
    </source>
</reference>